<dbReference type="SUPFAM" id="SSF57903">
    <property type="entry name" value="FYVE/PHD zinc finger"/>
    <property type="match status" value="2"/>
</dbReference>
<feature type="region of interest" description="Disordered" evidence="10">
    <location>
        <begin position="75"/>
        <end position="105"/>
    </location>
</feature>
<proteinExistence type="predicted"/>
<evidence type="ECO:0000256" key="2">
    <source>
        <dbReference type="ARBA" id="ARBA00022723"/>
    </source>
</evidence>
<evidence type="ECO:0000256" key="8">
    <source>
        <dbReference type="ARBA" id="ARBA00023242"/>
    </source>
</evidence>
<accession>A0ABR2WB29</accession>
<dbReference type="PANTHER" id="PTHR45888">
    <property type="entry name" value="HL01030P-RELATED"/>
    <property type="match status" value="1"/>
</dbReference>
<dbReference type="InterPro" id="IPR011011">
    <property type="entry name" value="Znf_FYVE_PHD"/>
</dbReference>
<feature type="compositionally biased region" description="Pro residues" evidence="10">
    <location>
        <begin position="41"/>
        <end position="51"/>
    </location>
</feature>
<dbReference type="Gene3D" id="3.30.40.10">
    <property type="entry name" value="Zinc/RING finger domain, C3HC4 (zinc finger)"/>
    <property type="match status" value="2"/>
</dbReference>
<dbReference type="EMBL" id="JASJQH010006885">
    <property type="protein sequence ID" value="KAK9729088.1"/>
    <property type="molecule type" value="Genomic_DNA"/>
</dbReference>
<name>A0ABR2WB29_9FUNG</name>
<feature type="compositionally biased region" description="Basic and acidic residues" evidence="10">
    <location>
        <begin position="96"/>
        <end position="105"/>
    </location>
</feature>
<evidence type="ECO:0000256" key="9">
    <source>
        <dbReference type="PROSITE-ProRule" id="PRU00146"/>
    </source>
</evidence>
<feature type="region of interest" description="Disordered" evidence="10">
    <location>
        <begin position="521"/>
        <end position="557"/>
    </location>
</feature>
<feature type="region of interest" description="Disordered" evidence="10">
    <location>
        <begin position="231"/>
        <end position="260"/>
    </location>
</feature>
<dbReference type="InterPro" id="IPR013083">
    <property type="entry name" value="Znf_RING/FYVE/PHD"/>
</dbReference>
<dbReference type="PROSITE" id="PS50016">
    <property type="entry name" value="ZF_PHD_2"/>
    <property type="match status" value="2"/>
</dbReference>
<comment type="subcellular location">
    <subcellularLocation>
        <location evidence="1">Nucleus</location>
    </subcellularLocation>
</comment>
<keyword evidence="2" id="KW-0479">Metal-binding</keyword>
<evidence type="ECO:0000256" key="3">
    <source>
        <dbReference type="ARBA" id="ARBA00022737"/>
    </source>
</evidence>
<feature type="compositionally biased region" description="Polar residues" evidence="10">
    <location>
        <begin position="521"/>
        <end position="536"/>
    </location>
</feature>
<evidence type="ECO:0000256" key="4">
    <source>
        <dbReference type="ARBA" id="ARBA00022771"/>
    </source>
</evidence>
<reference evidence="12 13" key="1">
    <citation type="submission" date="2023-04" db="EMBL/GenBank/DDBJ databases">
        <title>Genome of Basidiobolus ranarum AG-B5.</title>
        <authorList>
            <person name="Stajich J.E."/>
            <person name="Carter-House D."/>
            <person name="Gryganskyi A."/>
        </authorList>
    </citation>
    <scope>NUCLEOTIDE SEQUENCE [LARGE SCALE GENOMIC DNA]</scope>
    <source>
        <strain evidence="12 13">AG-B5</strain>
    </source>
</reference>
<keyword evidence="7" id="KW-0804">Transcription</keyword>
<evidence type="ECO:0000313" key="13">
    <source>
        <dbReference type="Proteomes" id="UP001479436"/>
    </source>
</evidence>
<evidence type="ECO:0000256" key="7">
    <source>
        <dbReference type="ARBA" id="ARBA00023163"/>
    </source>
</evidence>
<evidence type="ECO:0000256" key="1">
    <source>
        <dbReference type="ARBA" id="ARBA00004123"/>
    </source>
</evidence>
<evidence type="ECO:0000256" key="10">
    <source>
        <dbReference type="SAM" id="MobiDB-lite"/>
    </source>
</evidence>
<keyword evidence="3" id="KW-0677">Repeat</keyword>
<dbReference type="PANTHER" id="PTHR45888:SF4">
    <property type="entry name" value="PHD FINGER PROTEIN 10"/>
    <property type="match status" value="1"/>
</dbReference>
<dbReference type="Proteomes" id="UP001479436">
    <property type="component" value="Unassembled WGS sequence"/>
</dbReference>
<keyword evidence="13" id="KW-1185">Reference proteome</keyword>
<feature type="compositionally biased region" description="Polar residues" evidence="10">
    <location>
        <begin position="246"/>
        <end position="260"/>
    </location>
</feature>
<feature type="domain" description="PHD-type" evidence="11">
    <location>
        <begin position="721"/>
        <end position="781"/>
    </location>
</feature>
<protein>
    <recommendedName>
        <fullName evidence="11">PHD-type domain-containing protein</fullName>
    </recommendedName>
</protein>
<dbReference type="SMART" id="SM00249">
    <property type="entry name" value="PHD"/>
    <property type="match status" value="3"/>
</dbReference>
<dbReference type="InterPro" id="IPR019787">
    <property type="entry name" value="Znf_PHD-finger"/>
</dbReference>
<feature type="compositionally biased region" description="Basic and acidic residues" evidence="10">
    <location>
        <begin position="17"/>
        <end position="36"/>
    </location>
</feature>
<evidence type="ECO:0000256" key="5">
    <source>
        <dbReference type="ARBA" id="ARBA00022833"/>
    </source>
</evidence>
<keyword evidence="5" id="KW-0862">Zinc</keyword>
<comment type="caution">
    <text evidence="12">The sequence shown here is derived from an EMBL/GenBank/DDBJ whole genome shotgun (WGS) entry which is preliminary data.</text>
</comment>
<feature type="compositionally biased region" description="Low complexity" evidence="10">
    <location>
        <begin position="81"/>
        <end position="91"/>
    </location>
</feature>
<gene>
    <name evidence="12" type="ORF">K7432_000531</name>
</gene>
<organism evidence="12 13">
    <name type="scientific">Basidiobolus ranarum</name>
    <dbReference type="NCBI Taxonomy" id="34480"/>
    <lineage>
        <taxon>Eukaryota</taxon>
        <taxon>Fungi</taxon>
        <taxon>Fungi incertae sedis</taxon>
        <taxon>Zoopagomycota</taxon>
        <taxon>Entomophthoromycotina</taxon>
        <taxon>Basidiobolomycetes</taxon>
        <taxon>Basidiobolales</taxon>
        <taxon>Basidiobolaceae</taxon>
        <taxon>Basidiobolus</taxon>
    </lineage>
</organism>
<feature type="region of interest" description="Disordered" evidence="10">
    <location>
        <begin position="1"/>
        <end position="63"/>
    </location>
</feature>
<feature type="domain" description="PHD-type" evidence="11">
    <location>
        <begin position="626"/>
        <end position="676"/>
    </location>
</feature>
<feature type="compositionally biased region" description="Basic residues" evidence="10">
    <location>
        <begin position="52"/>
        <end position="63"/>
    </location>
</feature>
<dbReference type="InterPro" id="IPR001965">
    <property type="entry name" value="Znf_PHD"/>
</dbReference>
<evidence type="ECO:0000313" key="12">
    <source>
        <dbReference type="EMBL" id="KAK9729088.1"/>
    </source>
</evidence>
<dbReference type="Pfam" id="PF08624">
    <property type="entry name" value="CRC_subunit"/>
    <property type="match status" value="1"/>
</dbReference>
<keyword evidence="4 9" id="KW-0863">Zinc-finger</keyword>
<keyword evidence="8" id="KW-0539">Nucleus</keyword>
<evidence type="ECO:0000256" key="6">
    <source>
        <dbReference type="ARBA" id="ARBA00023015"/>
    </source>
</evidence>
<sequence>MEVDETPRTTRSRKRKLDSAEKENSSHKDEISETKKISPPNFDPPVSPSPVPRRRGRPPKHRKVLDVLNAKELLDVKEYPKSPSSTTSGPPEIDSEYIRPEIDEKGEMKITPDGELLGGRKYKTAVFQLPERHPTCYYMFSMEVAKLLGYRDSHSFFNKNPNLVRLWATETERHYLVEQGLLASMLKSRPIALLTAHSAFKNFGAKVVKNGKRGIDDYYEAEAIAMGFYEDSNREEEPRTVPPNIPSVSTPSHSASGLPESLSSLGQVNPINWMYICASSTRSFNSVLTHRRKANPNFFDIHTNLDQVPSATQPQEVWVEKLNDVKARAGAQIDPDMKFQVKNMVNYVGKLPNKELLDLIPPDMAKEAIELIQVREEQEIEDGSLKYPIAIVNGQYQEAYPIHRTRLNQVLPKNSSQSSPYAVQAMYPSLFAASQNPPQNKALGTPTPQQIQQTMMSPSVHLVSKQSPAPEASGSSMKPTAAFTCGIIASSTGQPCRRLVTFDGERCLYHKSILALNMANGSRATSEVSQPQTPSRTSKEDDEEEVGSEGSPRQNISTVPPNACVHCHSLLTPSALVTKENTPPFSLLEMLTCARCDGKHHPLCIHLNTTRLINACESYPWECNDCKMCVVCESTGDEETLLICDDCDRAWHMTCCVPSVSELPKDKWLCPLCAKCQTCGPKPDLPPSEFQHALAPPSGDKKYPTYLATYCMNCYRDFQANRYCPCCMRTFTEDAEEEMVCCDQCDRWIHRICDSSLTKEKYQRLAEDETMKYLCPFCEKNPPEDVAEIVKLDHNPVAVPYIAGAGKEYFYGDGTPKNDS</sequence>
<keyword evidence="6" id="KW-0805">Transcription regulation</keyword>
<dbReference type="Pfam" id="PF00628">
    <property type="entry name" value="PHD"/>
    <property type="match status" value="1"/>
</dbReference>
<evidence type="ECO:0000259" key="11">
    <source>
        <dbReference type="PROSITE" id="PS50016"/>
    </source>
</evidence>
<dbReference type="InterPro" id="IPR013933">
    <property type="entry name" value="CRC_Rsc7/Swp82"/>
</dbReference>